<comment type="caution">
    <text evidence="3">The sequence shown here is derived from an EMBL/GenBank/DDBJ whole genome shotgun (WGS) entry which is preliminary data.</text>
</comment>
<dbReference type="Proteomes" id="UP001321760">
    <property type="component" value="Unassembled WGS sequence"/>
</dbReference>
<name>A0AAV9GTU0_9PEZI</name>
<dbReference type="AlphaFoldDB" id="A0AAV9GTU0"/>
<keyword evidence="2" id="KW-0732">Signal</keyword>
<proteinExistence type="predicted"/>
<sequence length="259" mass="26531">MKSIIAFTLASAGLTSAQVTYGPEGTFTCTKPGAAYCAGDSLGTDIIIRCNGTVGQPGRCGNNLAGQPPLGSGGALCYQSSPEAGDAACEKNCVVYAPSSTFTLPTSLCKPTYTATSQSLSTTIIIETPYPTHSLSTTTIIETIPTSSRSLSTTTIIETVPTTKKTTSTTCTESLTTTTKKTTAKTTDTTCTESLSTTIIVEPIPTSSYPHHNTTKSTTTFITTPTGTNRPPPAVTAGATNNKAVAGLAVVGFAAAYLL</sequence>
<feature type="signal peptide" evidence="2">
    <location>
        <begin position="1"/>
        <end position="17"/>
    </location>
</feature>
<reference evidence="3" key="1">
    <citation type="journal article" date="2023" name="Mol. Phylogenet. Evol.">
        <title>Genome-scale phylogeny and comparative genomics of the fungal order Sordariales.</title>
        <authorList>
            <person name="Hensen N."/>
            <person name="Bonometti L."/>
            <person name="Westerberg I."/>
            <person name="Brannstrom I.O."/>
            <person name="Guillou S."/>
            <person name="Cros-Aarteil S."/>
            <person name="Calhoun S."/>
            <person name="Haridas S."/>
            <person name="Kuo A."/>
            <person name="Mondo S."/>
            <person name="Pangilinan J."/>
            <person name="Riley R."/>
            <person name="LaButti K."/>
            <person name="Andreopoulos B."/>
            <person name="Lipzen A."/>
            <person name="Chen C."/>
            <person name="Yan M."/>
            <person name="Daum C."/>
            <person name="Ng V."/>
            <person name="Clum A."/>
            <person name="Steindorff A."/>
            <person name="Ohm R.A."/>
            <person name="Martin F."/>
            <person name="Silar P."/>
            <person name="Natvig D.O."/>
            <person name="Lalanne C."/>
            <person name="Gautier V."/>
            <person name="Ament-Velasquez S.L."/>
            <person name="Kruys A."/>
            <person name="Hutchinson M.I."/>
            <person name="Powell A.J."/>
            <person name="Barry K."/>
            <person name="Miller A.N."/>
            <person name="Grigoriev I.V."/>
            <person name="Debuchy R."/>
            <person name="Gladieux P."/>
            <person name="Hiltunen Thoren M."/>
            <person name="Johannesson H."/>
        </authorList>
    </citation>
    <scope>NUCLEOTIDE SEQUENCE</scope>
    <source>
        <strain evidence="3">PSN243</strain>
    </source>
</reference>
<evidence type="ECO:0000313" key="3">
    <source>
        <dbReference type="EMBL" id="KAK4452344.1"/>
    </source>
</evidence>
<feature type="compositionally biased region" description="Low complexity" evidence="1">
    <location>
        <begin position="215"/>
        <end position="228"/>
    </location>
</feature>
<feature type="chain" id="PRO_5043821502" evidence="2">
    <location>
        <begin position="18"/>
        <end position="259"/>
    </location>
</feature>
<organism evidence="3 4">
    <name type="scientific">Podospora aff. communis PSN243</name>
    <dbReference type="NCBI Taxonomy" id="3040156"/>
    <lineage>
        <taxon>Eukaryota</taxon>
        <taxon>Fungi</taxon>
        <taxon>Dikarya</taxon>
        <taxon>Ascomycota</taxon>
        <taxon>Pezizomycotina</taxon>
        <taxon>Sordariomycetes</taxon>
        <taxon>Sordariomycetidae</taxon>
        <taxon>Sordariales</taxon>
        <taxon>Podosporaceae</taxon>
        <taxon>Podospora</taxon>
    </lineage>
</organism>
<evidence type="ECO:0000256" key="1">
    <source>
        <dbReference type="SAM" id="MobiDB-lite"/>
    </source>
</evidence>
<protein>
    <submittedName>
        <fullName evidence="3">Uncharacterized protein</fullName>
    </submittedName>
</protein>
<accession>A0AAV9GTU0</accession>
<evidence type="ECO:0000313" key="4">
    <source>
        <dbReference type="Proteomes" id="UP001321760"/>
    </source>
</evidence>
<feature type="region of interest" description="Disordered" evidence="1">
    <location>
        <begin position="204"/>
        <end position="231"/>
    </location>
</feature>
<keyword evidence="4" id="KW-1185">Reference proteome</keyword>
<reference evidence="3" key="2">
    <citation type="submission" date="2023-05" db="EMBL/GenBank/DDBJ databases">
        <authorList>
            <consortium name="Lawrence Berkeley National Laboratory"/>
            <person name="Steindorff A."/>
            <person name="Hensen N."/>
            <person name="Bonometti L."/>
            <person name="Westerberg I."/>
            <person name="Brannstrom I.O."/>
            <person name="Guillou S."/>
            <person name="Cros-Aarteil S."/>
            <person name="Calhoun S."/>
            <person name="Haridas S."/>
            <person name="Kuo A."/>
            <person name="Mondo S."/>
            <person name="Pangilinan J."/>
            <person name="Riley R."/>
            <person name="Labutti K."/>
            <person name="Andreopoulos B."/>
            <person name="Lipzen A."/>
            <person name="Chen C."/>
            <person name="Yanf M."/>
            <person name="Daum C."/>
            <person name="Ng V."/>
            <person name="Clum A."/>
            <person name="Ohm R."/>
            <person name="Martin F."/>
            <person name="Silar P."/>
            <person name="Natvig D."/>
            <person name="Lalanne C."/>
            <person name="Gautier V."/>
            <person name="Ament-Velasquez S.L."/>
            <person name="Kruys A."/>
            <person name="Hutchinson M.I."/>
            <person name="Powell A.J."/>
            <person name="Barry K."/>
            <person name="Miller A.N."/>
            <person name="Grigoriev I.V."/>
            <person name="Debuchy R."/>
            <person name="Gladieux P."/>
            <person name="Thoren M.H."/>
            <person name="Johannesson H."/>
        </authorList>
    </citation>
    <scope>NUCLEOTIDE SEQUENCE</scope>
    <source>
        <strain evidence="3">PSN243</strain>
    </source>
</reference>
<evidence type="ECO:0000256" key="2">
    <source>
        <dbReference type="SAM" id="SignalP"/>
    </source>
</evidence>
<gene>
    <name evidence="3" type="ORF">QBC34DRAFT_33088</name>
</gene>
<dbReference type="EMBL" id="MU865924">
    <property type="protein sequence ID" value="KAK4452344.1"/>
    <property type="molecule type" value="Genomic_DNA"/>
</dbReference>